<organism evidence="3 4">
    <name type="scientific">Erythrobacter crassostreae</name>
    <dbReference type="NCBI Taxonomy" id="2828328"/>
    <lineage>
        <taxon>Bacteria</taxon>
        <taxon>Pseudomonadati</taxon>
        <taxon>Pseudomonadota</taxon>
        <taxon>Alphaproteobacteria</taxon>
        <taxon>Sphingomonadales</taxon>
        <taxon>Erythrobacteraceae</taxon>
        <taxon>Erythrobacter/Porphyrobacter group</taxon>
        <taxon>Erythrobacter</taxon>
    </lineage>
</organism>
<proteinExistence type="predicted"/>
<comment type="caution">
    <text evidence="3">The sequence shown here is derived from an EMBL/GenBank/DDBJ whole genome shotgun (WGS) entry which is preliminary data.</text>
</comment>
<dbReference type="AlphaFoldDB" id="A0A9X1F211"/>
<dbReference type="InterPro" id="IPR016071">
    <property type="entry name" value="Staphylococal_nuclease_OB-fold"/>
</dbReference>
<gene>
    <name evidence="3" type="ORF">KCG46_04590</name>
</gene>
<evidence type="ECO:0000313" key="4">
    <source>
        <dbReference type="Proteomes" id="UP001138681"/>
    </source>
</evidence>
<feature type="signal peptide" evidence="1">
    <location>
        <begin position="1"/>
        <end position="23"/>
    </location>
</feature>
<evidence type="ECO:0000256" key="1">
    <source>
        <dbReference type="SAM" id="SignalP"/>
    </source>
</evidence>
<sequence>MPAKRSVRWFPIALVALPLAAFSAVLFFPATDSSPAEAEAAIGFAQVIDREEAYFPICSGPQRVTCVVDGDTIWYRGEKIRLVGFDTPEVSNPGCANEARLGALATERLQDLLNEGAFSLEANPEGREHDRYGRALLVVSRGGANLGDMLVGEGLAERRGGRGNVWC</sequence>
<evidence type="ECO:0000313" key="3">
    <source>
        <dbReference type="EMBL" id="MBV7258856.1"/>
    </source>
</evidence>
<dbReference type="EMBL" id="JAGSPC010000001">
    <property type="protein sequence ID" value="MBV7258856.1"/>
    <property type="molecule type" value="Genomic_DNA"/>
</dbReference>
<feature type="domain" description="TNase-like" evidence="2">
    <location>
        <begin position="63"/>
        <end position="156"/>
    </location>
</feature>
<dbReference type="Pfam" id="PF00565">
    <property type="entry name" value="SNase"/>
    <property type="match status" value="1"/>
</dbReference>
<name>A0A9X1F211_9SPHN</name>
<protein>
    <submittedName>
        <fullName evidence="3">Thermonuclease family protein</fullName>
    </submittedName>
</protein>
<dbReference type="Proteomes" id="UP001138681">
    <property type="component" value="Unassembled WGS sequence"/>
</dbReference>
<keyword evidence="4" id="KW-1185">Reference proteome</keyword>
<dbReference type="PROSITE" id="PS50830">
    <property type="entry name" value="TNASE_3"/>
    <property type="match status" value="1"/>
</dbReference>
<keyword evidence="1" id="KW-0732">Signal</keyword>
<evidence type="ECO:0000259" key="2">
    <source>
        <dbReference type="PROSITE" id="PS50830"/>
    </source>
</evidence>
<feature type="chain" id="PRO_5040834319" evidence="1">
    <location>
        <begin position="24"/>
        <end position="167"/>
    </location>
</feature>
<accession>A0A9X1F211</accession>
<reference evidence="3" key="1">
    <citation type="submission" date="2021-04" db="EMBL/GenBank/DDBJ databases">
        <authorList>
            <person name="Pira H."/>
            <person name="Risdian C."/>
            <person name="Wink J."/>
        </authorList>
    </citation>
    <scope>NUCLEOTIDE SEQUENCE</scope>
    <source>
        <strain evidence="3">WH158</strain>
    </source>
</reference>